<name>A0A0F9TUM9_9ZZZZ</name>
<comment type="caution">
    <text evidence="1">The sequence shown here is derived from an EMBL/GenBank/DDBJ whole genome shotgun (WGS) entry which is preliminary data.</text>
</comment>
<accession>A0A0F9TUM9</accession>
<evidence type="ECO:0008006" key="2">
    <source>
        <dbReference type="Google" id="ProtNLM"/>
    </source>
</evidence>
<organism evidence="1">
    <name type="scientific">marine sediment metagenome</name>
    <dbReference type="NCBI Taxonomy" id="412755"/>
    <lineage>
        <taxon>unclassified sequences</taxon>
        <taxon>metagenomes</taxon>
        <taxon>ecological metagenomes</taxon>
    </lineage>
</organism>
<sequence>MSFIVQKNHLRPNIQYYQTLKWLSHKCKNLYNSALYLIKTHFDSTGKYMTTKQLFKQIKSHITYTQLHSDNAQLTLRTLRQSYSSFFELLKLKNKGEFDEEVNPPSYLAKDGYFVAQFITRQIKREGDQLRLSLGKRGKLSMGVRYVWVTIPPNIREKLINMVRIAPRYKGDYFEIEFVYQTDIDIPEFDYTQHLSIDLGLDNFATAVTTRETAYFTNLFIMWSNQKSKPSKTWFVQV</sequence>
<protein>
    <recommendedName>
        <fullName evidence="2">Transposase putative helix-turn-helix domain-containing protein</fullName>
    </recommendedName>
</protein>
<proteinExistence type="predicted"/>
<dbReference type="AlphaFoldDB" id="A0A0F9TUM9"/>
<reference evidence="1" key="1">
    <citation type="journal article" date="2015" name="Nature">
        <title>Complex archaea that bridge the gap between prokaryotes and eukaryotes.</title>
        <authorList>
            <person name="Spang A."/>
            <person name="Saw J.H."/>
            <person name="Jorgensen S.L."/>
            <person name="Zaremba-Niedzwiedzka K."/>
            <person name="Martijn J."/>
            <person name="Lind A.E."/>
            <person name="van Eijk R."/>
            <person name="Schleper C."/>
            <person name="Guy L."/>
            <person name="Ettema T.J."/>
        </authorList>
    </citation>
    <scope>NUCLEOTIDE SEQUENCE</scope>
</reference>
<gene>
    <name evidence="1" type="ORF">LCGC14_0303100</name>
</gene>
<dbReference type="EMBL" id="LAZR01000191">
    <property type="protein sequence ID" value="KKN83044.1"/>
    <property type="molecule type" value="Genomic_DNA"/>
</dbReference>
<evidence type="ECO:0000313" key="1">
    <source>
        <dbReference type="EMBL" id="KKN83044.1"/>
    </source>
</evidence>